<organism evidence="2 3">
    <name type="scientific">Paracoccidioides brasiliensis</name>
    <dbReference type="NCBI Taxonomy" id="121759"/>
    <lineage>
        <taxon>Eukaryota</taxon>
        <taxon>Fungi</taxon>
        <taxon>Dikarya</taxon>
        <taxon>Ascomycota</taxon>
        <taxon>Pezizomycotina</taxon>
        <taxon>Eurotiomycetes</taxon>
        <taxon>Eurotiomycetidae</taxon>
        <taxon>Onygenales</taxon>
        <taxon>Ajellomycetaceae</taxon>
        <taxon>Paracoccidioides</taxon>
    </lineage>
</organism>
<feature type="region of interest" description="Disordered" evidence="1">
    <location>
        <begin position="1"/>
        <end position="21"/>
    </location>
</feature>
<accession>A0A1D2JNV4</accession>
<comment type="caution">
    <text evidence="2">The sequence shown here is derived from an EMBL/GenBank/DDBJ whole genome shotgun (WGS) entry which is preliminary data.</text>
</comment>
<proteinExistence type="predicted"/>
<dbReference type="VEuPathDB" id="FungiDB:PADG_03711"/>
<evidence type="ECO:0000256" key="1">
    <source>
        <dbReference type="SAM" id="MobiDB-lite"/>
    </source>
</evidence>
<evidence type="ECO:0000313" key="3">
    <source>
        <dbReference type="Proteomes" id="UP000242814"/>
    </source>
</evidence>
<dbReference type="EMBL" id="LZYO01000016">
    <property type="protein sequence ID" value="ODH44764.1"/>
    <property type="molecule type" value="Genomic_DNA"/>
</dbReference>
<gene>
    <name evidence="2" type="ORF">ACO22_00754</name>
</gene>
<dbReference type="AlphaFoldDB" id="A0A1D2JNV4"/>
<sequence length="74" mass="8021">MANQMWATGPKRVTLKEDSNDGKQCSAEAQITVAISYQRSNSSTTGESTRGLFHTNELLGIPSKLGCNGEMLCR</sequence>
<evidence type="ECO:0000313" key="2">
    <source>
        <dbReference type="EMBL" id="ODH44764.1"/>
    </source>
</evidence>
<name>A0A1D2JNV4_PARBR</name>
<protein>
    <submittedName>
        <fullName evidence="2">Uncharacterized protein</fullName>
    </submittedName>
</protein>
<reference evidence="2 3" key="1">
    <citation type="submission" date="2016-06" db="EMBL/GenBank/DDBJ databases">
        <authorList>
            <person name="Kjaerup R.B."/>
            <person name="Dalgaard T.S."/>
            <person name="Juul-Madsen H.R."/>
        </authorList>
    </citation>
    <scope>NUCLEOTIDE SEQUENCE [LARGE SCALE GENOMIC DNA]</scope>
    <source>
        <strain evidence="2 3">Pb300</strain>
    </source>
</reference>
<dbReference type="Proteomes" id="UP000242814">
    <property type="component" value="Unassembled WGS sequence"/>
</dbReference>